<dbReference type="SUPFAM" id="SSF53098">
    <property type="entry name" value="Ribonuclease H-like"/>
    <property type="match status" value="1"/>
</dbReference>
<dbReference type="GO" id="GO:0003676">
    <property type="term" value="F:nucleic acid binding"/>
    <property type="evidence" value="ECO:0007669"/>
    <property type="project" value="InterPro"/>
</dbReference>
<dbReference type="InterPro" id="IPR043502">
    <property type="entry name" value="DNA/RNA_pol_sf"/>
</dbReference>
<dbReference type="Gene3D" id="3.30.70.270">
    <property type="match status" value="1"/>
</dbReference>
<dbReference type="InterPro" id="IPR050951">
    <property type="entry name" value="Retrovirus_Pol_polyprotein"/>
</dbReference>
<name>A0AAQ3RP75_VIGMU</name>
<dbReference type="InterPro" id="IPR012337">
    <property type="entry name" value="RNaseH-like_sf"/>
</dbReference>
<dbReference type="InterPro" id="IPR043128">
    <property type="entry name" value="Rev_trsase/Diguanyl_cyclase"/>
</dbReference>
<evidence type="ECO:0000313" key="2">
    <source>
        <dbReference type="EMBL" id="WVY99673.1"/>
    </source>
</evidence>
<dbReference type="InterPro" id="IPR001584">
    <property type="entry name" value="Integrase_cat-core"/>
</dbReference>
<proteinExistence type="predicted"/>
<dbReference type="Proteomes" id="UP001374535">
    <property type="component" value="Chromosome 8"/>
</dbReference>
<dbReference type="EMBL" id="CP144693">
    <property type="protein sequence ID" value="WVY99673.1"/>
    <property type="molecule type" value="Genomic_DNA"/>
</dbReference>
<accession>A0AAQ3RP75</accession>
<feature type="domain" description="Integrase catalytic" evidence="1">
    <location>
        <begin position="445"/>
        <end position="514"/>
    </location>
</feature>
<dbReference type="Gene3D" id="3.30.420.10">
    <property type="entry name" value="Ribonuclease H-like superfamily/Ribonuclease H"/>
    <property type="match status" value="1"/>
</dbReference>
<reference evidence="2 3" key="1">
    <citation type="journal article" date="2023" name="Life. Sci Alliance">
        <title>Evolutionary insights into 3D genome organization and epigenetic landscape of Vigna mungo.</title>
        <authorList>
            <person name="Junaid A."/>
            <person name="Singh B."/>
            <person name="Bhatia S."/>
        </authorList>
    </citation>
    <scope>NUCLEOTIDE SEQUENCE [LARGE SCALE GENOMIC DNA]</scope>
    <source>
        <strain evidence="2">Urdbean</strain>
    </source>
</reference>
<dbReference type="InterPro" id="IPR036397">
    <property type="entry name" value="RNaseH_sf"/>
</dbReference>
<dbReference type="Gene3D" id="3.10.10.10">
    <property type="entry name" value="HIV Type 1 Reverse Transcriptase, subunit A, domain 1"/>
    <property type="match status" value="1"/>
</dbReference>
<evidence type="ECO:0000313" key="3">
    <source>
        <dbReference type="Proteomes" id="UP001374535"/>
    </source>
</evidence>
<dbReference type="AlphaFoldDB" id="A0AAQ3RP75"/>
<protein>
    <recommendedName>
        <fullName evidence="1">Integrase catalytic domain-containing protein</fullName>
    </recommendedName>
</protein>
<dbReference type="GO" id="GO:0015074">
    <property type="term" value="P:DNA integration"/>
    <property type="evidence" value="ECO:0007669"/>
    <property type="project" value="InterPro"/>
</dbReference>
<dbReference type="PANTHER" id="PTHR37984">
    <property type="entry name" value="PROTEIN CBG26694"/>
    <property type="match status" value="1"/>
</dbReference>
<organism evidence="2 3">
    <name type="scientific">Vigna mungo</name>
    <name type="common">Black gram</name>
    <name type="synonym">Phaseolus mungo</name>
    <dbReference type="NCBI Taxonomy" id="3915"/>
    <lineage>
        <taxon>Eukaryota</taxon>
        <taxon>Viridiplantae</taxon>
        <taxon>Streptophyta</taxon>
        <taxon>Embryophyta</taxon>
        <taxon>Tracheophyta</taxon>
        <taxon>Spermatophyta</taxon>
        <taxon>Magnoliopsida</taxon>
        <taxon>eudicotyledons</taxon>
        <taxon>Gunneridae</taxon>
        <taxon>Pentapetalae</taxon>
        <taxon>rosids</taxon>
        <taxon>fabids</taxon>
        <taxon>Fabales</taxon>
        <taxon>Fabaceae</taxon>
        <taxon>Papilionoideae</taxon>
        <taxon>50 kb inversion clade</taxon>
        <taxon>NPAAA clade</taxon>
        <taxon>indigoferoid/millettioid clade</taxon>
        <taxon>Phaseoleae</taxon>
        <taxon>Vigna</taxon>
    </lineage>
</organism>
<evidence type="ECO:0000259" key="1">
    <source>
        <dbReference type="PROSITE" id="PS50994"/>
    </source>
</evidence>
<dbReference type="PROSITE" id="PS50994">
    <property type="entry name" value="INTEGRASE"/>
    <property type="match status" value="1"/>
</dbReference>
<gene>
    <name evidence="2" type="ORF">V8G54_025743</name>
</gene>
<dbReference type="PANTHER" id="PTHR37984:SF5">
    <property type="entry name" value="PROTEIN NYNRIN-LIKE"/>
    <property type="match status" value="1"/>
</dbReference>
<sequence length="514" mass="59265">MIFEMPVKPFSPFINVTYLSDCSTMKAPLFVMTTEIRSVTTEGCINGMVLHLPTTELFFEYTMVCRPMLTPLSISYFLSPSYDSSGWLHLTMEGRTRLNLVTRPEPSTLIPIVGRDKTHIDLHNYKILSALDQVIRDLLLEGWGETTEGDWNKWGRWITALRPRSFTNSLCMQLVVDLDELWQCAAKFIQMEELREFHKQLPSEVIGEKMEQTKNHSKKATILYLRNLSEDHTTEALNVDLLFLLKKKTTVPNADDNKHCLYHRNLGHMTETTLRSDQPREQHNLVEESIVVEALSKVNRRCRYKKGIFSRSNSAPCRMAIDGASGHQVLNFLDVYLGYNQIPMYHLDKEKILFITKCVNCCYEIMSFGLKNAGDRIGNNMEANCKCFMDRCGKCQEHDNNIMAPATELHNIIALCSKEVHHDNSGLFHKVGRDGSISYNHLRQVQSFIWKNLICQFGIPDTIITYNGRQFINDKLCKFYKNMSIKHVTSFVEHSQMNGQVEAMKKIIVIELKR</sequence>
<keyword evidence="3" id="KW-1185">Reference proteome</keyword>
<dbReference type="SUPFAM" id="SSF56672">
    <property type="entry name" value="DNA/RNA polymerases"/>
    <property type="match status" value="1"/>
</dbReference>